<accession>A0A2D3US60</accession>
<evidence type="ECO:0000313" key="4">
    <source>
        <dbReference type="Proteomes" id="UP000225277"/>
    </source>
</evidence>
<dbReference type="InterPro" id="IPR004000">
    <property type="entry name" value="Actin"/>
</dbReference>
<dbReference type="STRING" id="112498.A0A2D3US60"/>
<dbReference type="Pfam" id="PF00022">
    <property type="entry name" value="Actin"/>
    <property type="match status" value="1"/>
</dbReference>
<dbReference type="SUPFAM" id="SSF53067">
    <property type="entry name" value="Actin-like ATPase domain"/>
    <property type="match status" value="2"/>
</dbReference>
<comment type="similarity">
    <text evidence="1">Belongs to the actin family.</text>
</comment>
<dbReference type="RefSeq" id="XP_023624450.1">
    <property type="nucleotide sequence ID" value="XM_023768682.1"/>
</dbReference>
<proteinExistence type="inferred from homology"/>
<dbReference type="Proteomes" id="UP000225277">
    <property type="component" value="Unassembled WGS sequence"/>
</dbReference>
<dbReference type="GeneID" id="35598597"/>
<evidence type="ECO:0000256" key="1">
    <source>
        <dbReference type="RuleBase" id="RU000487"/>
    </source>
</evidence>
<dbReference type="Gene3D" id="3.90.640.10">
    <property type="entry name" value="Actin, Chain A, domain 4"/>
    <property type="match status" value="1"/>
</dbReference>
<dbReference type="InterPro" id="IPR043129">
    <property type="entry name" value="ATPase_NBD"/>
</dbReference>
<dbReference type="SMART" id="SM00268">
    <property type="entry name" value="ACTIN"/>
    <property type="match status" value="1"/>
</dbReference>
<evidence type="ECO:0000313" key="3">
    <source>
        <dbReference type="EMBL" id="CZT17558.1"/>
    </source>
</evidence>
<feature type="region of interest" description="Disordered" evidence="2">
    <location>
        <begin position="1"/>
        <end position="37"/>
    </location>
</feature>
<protein>
    <submittedName>
        <fullName evidence="3">Related to actin-related protein RO7</fullName>
    </submittedName>
</protein>
<dbReference type="EMBL" id="FJUY01000004">
    <property type="protein sequence ID" value="CZT17558.1"/>
    <property type="molecule type" value="Genomic_DNA"/>
</dbReference>
<sequence>MADSTTNQRQPNRRVPSAALREVTASPRTPMLGRSISSQFGSPGAFRAEQEDVLVYELGARHFSAGFAGESRPRCILPFTSETGRRAGDYRMYDPSYAKNAREWRLKGGEDWSADHELYRMDVRDIDLGLVEDKLERALRIAMSDYLQLDAKPRKAILVIPSLLPNPLVEVALRVLFAHFTQPPAVAILTIPVMSCVSAGIRTALVVDIGWEETVVTAVGEYKEIAQHRSIRAGKMLTREVVTTLEQHIKSQGGPDGIQFTFDEAEDIAQRMAWCQRRDPEDDSSESVVQLPLPASDPPTTFPIAFNKLAEPAERTFFPLDGPREHDDHDQPLNLLTYRVLMALQPDARAVCVSRVIITGGASNLPGLKKRLLQELSHLVETRGWTTVSNYGSAAARHAEVLKQQSVNMALRNAKIVEEPAYSPAQMPLQEHVPHADRIHDHLKDPLTLKAETEANRGKVETVKGVIRGVETLGPWAGASLMAMLRVKGACEIEREDFIKHGLTREGRGGVV</sequence>
<name>A0A2D3US60_9PEZI</name>
<dbReference type="AlphaFoldDB" id="A0A2D3US60"/>
<dbReference type="PANTHER" id="PTHR11937">
    <property type="entry name" value="ACTIN"/>
    <property type="match status" value="1"/>
</dbReference>
<dbReference type="Gene3D" id="3.30.420.40">
    <property type="match status" value="2"/>
</dbReference>
<dbReference type="OrthoDB" id="337660at2759"/>
<gene>
    <name evidence="3" type="ORF">RCC_03392</name>
</gene>
<organism evidence="3 4">
    <name type="scientific">Ramularia collo-cygni</name>
    <dbReference type="NCBI Taxonomy" id="112498"/>
    <lineage>
        <taxon>Eukaryota</taxon>
        <taxon>Fungi</taxon>
        <taxon>Dikarya</taxon>
        <taxon>Ascomycota</taxon>
        <taxon>Pezizomycotina</taxon>
        <taxon>Dothideomycetes</taxon>
        <taxon>Dothideomycetidae</taxon>
        <taxon>Mycosphaerellales</taxon>
        <taxon>Mycosphaerellaceae</taxon>
        <taxon>Ramularia</taxon>
    </lineage>
</organism>
<feature type="compositionally biased region" description="Polar residues" evidence="2">
    <location>
        <begin position="1"/>
        <end position="10"/>
    </location>
</feature>
<keyword evidence="4" id="KW-1185">Reference proteome</keyword>
<reference evidence="3 4" key="1">
    <citation type="submission" date="2016-03" db="EMBL/GenBank/DDBJ databases">
        <authorList>
            <person name="Ploux O."/>
        </authorList>
    </citation>
    <scope>NUCLEOTIDE SEQUENCE [LARGE SCALE GENOMIC DNA]</scope>
    <source>
        <strain evidence="3 4">URUG2</strain>
    </source>
</reference>
<evidence type="ECO:0000256" key="2">
    <source>
        <dbReference type="SAM" id="MobiDB-lite"/>
    </source>
</evidence>